<feature type="compositionally biased region" description="Gly residues" evidence="5">
    <location>
        <begin position="172"/>
        <end position="181"/>
    </location>
</feature>
<dbReference type="RefSeq" id="WP_283404418.1">
    <property type="nucleotide sequence ID" value="NZ_FXTT01000001.1"/>
</dbReference>
<reference evidence="7 8" key="1">
    <citation type="submission" date="2017-05" db="EMBL/GenBank/DDBJ databases">
        <authorList>
            <person name="Varghese N."/>
            <person name="Submissions S."/>
        </authorList>
    </citation>
    <scope>NUCLEOTIDE SEQUENCE [LARGE SCALE GENOMIC DNA]</scope>
    <source>
        <strain evidence="7 8">DSM 15949</strain>
    </source>
</reference>
<name>A0ABY1NI99_9HYPH</name>
<dbReference type="SMART" id="SM00112">
    <property type="entry name" value="CA"/>
    <property type="match status" value="3"/>
</dbReference>
<evidence type="ECO:0000313" key="7">
    <source>
        <dbReference type="EMBL" id="SMP10351.1"/>
    </source>
</evidence>
<feature type="region of interest" description="Disordered" evidence="5">
    <location>
        <begin position="503"/>
        <end position="523"/>
    </location>
</feature>
<accession>A0ABY1NI99</accession>
<keyword evidence="8" id="KW-1185">Reference proteome</keyword>
<feature type="region of interest" description="Disordered" evidence="5">
    <location>
        <begin position="296"/>
        <end position="315"/>
    </location>
</feature>
<dbReference type="EMBL" id="FXTT01000001">
    <property type="protein sequence ID" value="SMP10351.1"/>
    <property type="molecule type" value="Genomic_DNA"/>
</dbReference>
<gene>
    <name evidence="7" type="ORF">SAMN06265374_1212</name>
</gene>
<feature type="non-terminal residue" evidence="7">
    <location>
        <position position="574"/>
    </location>
</feature>
<sequence length="574" mass="58413">MADTENIKEAAQSQSANSAESAGKGANATPPSSVRAEAQAADPYRPADGNDYSLSIEPEDSGEATLANLYQAVPLEHEGAGSPLDDGGLMGPDGDGSGPNSGANGRDPNGLQGTDDVNLPGEGTEVVETADGGPNDDAGLGDGDVPTARGLDAGLPQFDLGGDGVQANGSSVGDGAGGGGGDDGDDDPTTPEATNEDLGPVTDSDTVVNTVSEFATGGEYSGVTAFADDPDVTDVVSYELTGGDDRFEIDPDTGEIFVKDGSSFDAETEQSVDVEVTATSTDGSTSVGTFTITIGDENEAPIGPVSDSDTTGNEVSEFATGGEYSGVTAFADDPDVTDVVSYEITGGDNRFEINPDTGEIFVKDGSSFDAETDQFVDVIVTATSTDGSQSAGTFRIDISDENEAPIGPVSDSDTTGNEVSEFATGGEYSGVTAFADDPDVTDVVSYEITGGDDRFEINPDTGEIFVKDGSSFDAETDQFVDVIVTATSTDGSQSAGTFRIDISDENEAPIGPVSDSDTTGNEVSEFATGGEYSGVTAFADDPDVTDVVSYEITGGDNRFEINPDTGEIFVKDGS</sequence>
<feature type="region of interest" description="Disordered" evidence="5">
    <location>
        <begin position="1"/>
        <end position="204"/>
    </location>
</feature>
<feature type="domain" description="Cadherin" evidence="6">
    <location>
        <begin position="203"/>
        <end position="306"/>
    </location>
</feature>
<evidence type="ECO:0000256" key="5">
    <source>
        <dbReference type="SAM" id="MobiDB-lite"/>
    </source>
</evidence>
<comment type="subcellular location">
    <subcellularLocation>
        <location evidence="1">Membrane</location>
    </subcellularLocation>
</comment>
<dbReference type="PANTHER" id="PTHR24027:SF438">
    <property type="entry name" value="CADHERIN 23"/>
    <property type="match status" value="1"/>
</dbReference>
<dbReference type="SUPFAM" id="SSF49313">
    <property type="entry name" value="Cadherin-like"/>
    <property type="match status" value="3"/>
</dbReference>
<dbReference type="Proteomes" id="UP001157914">
    <property type="component" value="Unassembled WGS sequence"/>
</dbReference>
<keyword evidence="4" id="KW-0472">Membrane</keyword>
<dbReference type="InterPro" id="IPR002126">
    <property type="entry name" value="Cadherin-like_dom"/>
</dbReference>
<dbReference type="InterPro" id="IPR039808">
    <property type="entry name" value="Cadherin"/>
</dbReference>
<evidence type="ECO:0000256" key="3">
    <source>
        <dbReference type="ARBA" id="ARBA00022837"/>
    </source>
</evidence>
<feature type="compositionally biased region" description="Low complexity" evidence="5">
    <location>
        <begin position="9"/>
        <end position="22"/>
    </location>
</feature>
<evidence type="ECO:0000256" key="2">
    <source>
        <dbReference type="ARBA" id="ARBA00022737"/>
    </source>
</evidence>
<dbReference type="PROSITE" id="PS50268">
    <property type="entry name" value="CADHERIN_2"/>
    <property type="match status" value="3"/>
</dbReference>
<keyword evidence="3" id="KW-0106">Calcium</keyword>
<dbReference type="Gene3D" id="2.60.40.60">
    <property type="entry name" value="Cadherins"/>
    <property type="match status" value="3"/>
</dbReference>
<protein>
    <submittedName>
        <fullName evidence="7">Cadherin domain-containing protein</fullName>
    </submittedName>
</protein>
<organism evidence="7 8">
    <name type="scientific">Roseibium denhamense</name>
    <dbReference type="NCBI Taxonomy" id="76305"/>
    <lineage>
        <taxon>Bacteria</taxon>
        <taxon>Pseudomonadati</taxon>
        <taxon>Pseudomonadota</taxon>
        <taxon>Alphaproteobacteria</taxon>
        <taxon>Hyphomicrobiales</taxon>
        <taxon>Stappiaceae</taxon>
        <taxon>Roseibium</taxon>
    </lineage>
</organism>
<dbReference type="Pfam" id="PF00028">
    <property type="entry name" value="Cadherin"/>
    <property type="match status" value="1"/>
</dbReference>
<keyword evidence="2" id="KW-0677">Repeat</keyword>
<feature type="domain" description="Cadherin" evidence="6">
    <location>
        <begin position="307"/>
        <end position="410"/>
    </location>
</feature>
<proteinExistence type="predicted"/>
<dbReference type="InterPro" id="IPR015919">
    <property type="entry name" value="Cadherin-like_sf"/>
</dbReference>
<evidence type="ECO:0000259" key="6">
    <source>
        <dbReference type="PROSITE" id="PS50268"/>
    </source>
</evidence>
<evidence type="ECO:0000256" key="1">
    <source>
        <dbReference type="ARBA" id="ARBA00004370"/>
    </source>
</evidence>
<comment type="caution">
    <text evidence="7">The sequence shown here is derived from an EMBL/GenBank/DDBJ whole genome shotgun (WGS) entry which is preliminary data.</text>
</comment>
<dbReference type="PANTHER" id="PTHR24027">
    <property type="entry name" value="CADHERIN-23"/>
    <property type="match status" value="1"/>
</dbReference>
<evidence type="ECO:0000256" key="4">
    <source>
        <dbReference type="ARBA" id="ARBA00023136"/>
    </source>
</evidence>
<feature type="compositionally biased region" description="Gly residues" evidence="5">
    <location>
        <begin position="88"/>
        <end position="99"/>
    </location>
</feature>
<evidence type="ECO:0000313" key="8">
    <source>
        <dbReference type="Proteomes" id="UP001157914"/>
    </source>
</evidence>
<feature type="domain" description="Cadherin" evidence="6">
    <location>
        <begin position="411"/>
        <end position="514"/>
    </location>
</feature>
<dbReference type="CDD" id="cd11304">
    <property type="entry name" value="Cadherin_repeat"/>
    <property type="match status" value="4"/>
</dbReference>